<feature type="compositionally biased region" description="Basic and acidic residues" evidence="1">
    <location>
        <begin position="1"/>
        <end position="10"/>
    </location>
</feature>
<dbReference type="EMBL" id="RFFG01000003">
    <property type="protein sequence ID" value="RMI47473.1"/>
    <property type="molecule type" value="Genomic_DNA"/>
</dbReference>
<dbReference type="OrthoDB" id="3688144at2"/>
<evidence type="ECO:0000256" key="1">
    <source>
        <dbReference type="SAM" id="MobiDB-lite"/>
    </source>
</evidence>
<dbReference type="AlphaFoldDB" id="A0A3M2MF16"/>
<gene>
    <name evidence="2" type="ORF">EBO15_02935</name>
</gene>
<proteinExistence type="predicted"/>
<reference evidence="2 3" key="1">
    <citation type="submission" date="2018-10" db="EMBL/GenBank/DDBJ databases">
        <title>Isolation from soil.</title>
        <authorList>
            <person name="Hu J."/>
        </authorList>
    </citation>
    <scope>NUCLEOTIDE SEQUENCE [LARGE SCALE GENOMIC DNA]</scope>
    <source>
        <strain evidence="2 3">NEAU-Ht49</strain>
    </source>
</reference>
<name>A0A3M2MF16_9ACTN</name>
<organism evidence="2 3">
    <name type="scientific">Actinomadura harenae</name>
    <dbReference type="NCBI Taxonomy" id="2483351"/>
    <lineage>
        <taxon>Bacteria</taxon>
        <taxon>Bacillati</taxon>
        <taxon>Actinomycetota</taxon>
        <taxon>Actinomycetes</taxon>
        <taxon>Streptosporangiales</taxon>
        <taxon>Thermomonosporaceae</taxon>
        <taxon>Actinomadura</taxon>
    </lineage>
</organism>
<protein>
    <recommendedName>
        <fullName evidence="4">WXG100 family type VII secretion target</fullName>
    </recommendedName>
</protein>
<comment type="caution">
    <text evidence="2">The sequence shown here is derived from an EMBL/GenBank/DDBJ whole genome shotgun (WGS) entry which is preliminary data.</text>
</comment>
<evidence type="ECO:0000313" key="3">
    <source>
        <dbReference type="Proteomes" id="UP000282674"/>
    </source>
</evidence>
<keyword evidence="3" id="KW-1185">Reference proteome</keyword>
<sequence length="236" mass="25922">MTKPKPEIKPKPSGGEGKTGPDQKATDAIEKSWPSRSEQVLNTAMGVVLIYDAQRALATAKKLKGDYKAVLRAAGYWFEAADQMGSANTALFQATNNLGGFWDGPAYRSFSEYITRNGQVSDSNAAVLREGGDQLLEVTKQILAAYDKAVDFTMEASSRVEGLVGNFDPSKEDKMTITVALRDFVNNIFKTQMDLRNAIATYQISAMSLRSKIGKLTPPSHLQDAARDPQCWKFTR</sequence>
<accession>A0A3M2MF16</accession>
<evidence type="ECO:0008006" key="4">
    <source>
        <dbReference type="Google" id="ProtNLM"/>
    </source>
</evidence>
<dbReference type="Proteomes" id="UP000282674">
    <property type="component" value="Unassembled WGS sequence"/>
</dbReference>
<feature type="region of interest" description="Disordered" evidence="1">
    <location>
        <begin position="1"/>
        <end position="32"/>
    </location>
</feature>
<feature type="compositionally biased region" description="Basic and acidic residues" evidence="1">
    <location>
        <begin position="19"/>
        <end position="30"/>
    </location>
</feature>
<evidence type="ECO:0000313" key="2">
    <source>
        <dbReference type="EMBL" id="RMI47473.1"/>
    </source>
</evidence>
<dbReference type="InterPro" id="IPR036689">
    <property type="entry name" value="ESAT-6-like_sf"/>
</dbReference>
<dbReference type="RefSeq" id="WP_147481358.1">
    <property type="nucleotide sequence ID" value="NZ_JBHSKC010000002.1"/>
</dbReference>
<dbReference type="SUPFAM" id="SSF140453">
    <property type="entry name" value="EsxAB dimer-like"/>
    <property type="match status" value="1"/>
</dbReference>